<dbReference type="InterPro" id="IPR018108">
    <property type="entry name" value="MCP_transmembrane"/>
</dbReference>
<dbReference type="SUPFAM" id="SSF103506">
    <property type="entry name" value="Mitochondrial carrier"/>
    <property type="match status" value="1"/>
</dbReference>
<feature type="repeat" description="Solcar" evidence="6">
    <location>
        <begin position="29"/>
        <end position="117"/>
    </location>
</feature>
<accession>A0A061RZB2</accession>
<keyword evidence="2 7" id="KW-0813">Transport</keyword>
<dbReference type="PANTHER" id="PTHR24089">
    <property type="entry name" value="SOLUTE CARRIER FAMILY 25"/>
    <property type="match status" value="1"/>
</dbReference>
<dbReference type="Gene3D" id="1.50.40.10">
    <property type="entry name" value="Mitochondrial carrier domain"/>
    <property type="match status" value="1"/>
</dbReference>
<comment type="subcellular location">
    <subcellularLocation>
        <location evidence="1">Membrane</location>
        <topology evidence="1">Multi-pass membrane protein</topology>
    </subcellularLocation>
</comment>
<evidence type="ECO:0000256" key="2">
    <source>
        <dbReference type="ARBA" id="ARBA00022448"/>
    </source>
</evidence>
<proteinExistence type="inferred from homology"/>
<reference evidence="8" key="1">
    <citation type="submission" date="2014-05" db="EMBL/GenBank/DDBJ databases">
        <title>The transcriptome of the halophilic microalga Tetraselmis sp. GSL018 isolated from the Great Salt Lake, Utah.</title>
        <authorList>
            <person name="Jinkerson R.E."/>
            <person name="D'Adamo S."/>
            <person name="Posewitz M.C."/>
        </authorList>
    </citation>
    <scope>NUCLEOTIDE SEQUENCE</scope>
    <source>
        <strain evidence="8">GSL018</strain>
    </source>
</reference>
<dbReference type="InterPro" id="IPR023395">
    <property type="entry name" value="MCP_dom_sf"/>
</dbReference>
<feature type="repeat" description="Solcar" evidence="6">
    <location>
        <begin position="227"/>
        <end position="316"/>
    </location>
</feature>
<dbReference type="GO" id="GO:0016020">
    <property type="term" value="C:membrane"/>
    <property type="evidence" value="ECO:0007669"/>
    <property type="project" value="UniProtKB-SubCell"/>
</dbReference>
<evidence type="ECO:0000256" key="7">
    <source>
        <dbReference type="RuleBase" id="RU000488"/>
    </source>
</evidence>
<dbReference type="Pfam" id="PF00153">
    <property type="entry name" value="Mito_carr"/>
    <property type="match status" value="3"/>
</dbReference>
<evidence type="ECO:0000313" key="8">
    <source>
        <dbReference type="EMBL" id="JAC78217.1"/>
    </source>
</evidence>
<dbReference type="EMBL" id="GBEZ01007232">
    <property type="protein sequence ID" value="JAC78217.1"/>
    <property type="molecule type" value="Transcribed_RNA"/>
</dbReference>
<keyword evidence="4" id="KW-0677">Repeat</keyword>
<evidence type="ECO:0000256" key="4">
    <source>
        <dbReference type="ARBA" id="ARBA00022737"/>
    </source>
</evidence>
<keyword evidence="5 6" id="KW-0472">Membrane</keyword>
<protein>
    <submittedName>
        <fullName evidence="8">Mitochondrial adenine nucleotide transporter adnt1-like</fullName>
    </submittedName>
</protein>
<evidence type="ECO:0000256" key="1">
    <source>
        <dbReference type="ARBA" id="ARBA00004141"/>
    </source>
</evidence>
<gene>
    <name evidence="8" type="ORF">TSPGSL018_15727</name>
</gene>
<dbReference type="GO" id="GO:0055085">
    <property type="term" value="P:transmembrane transport"/>
    <property type="evidence" value="ECO:0007669"/>
    <property type="project" value="InterPro"/>
</dbReference>
<name>A0A061RZB2_9CHLO</name>
<dbReference type="AlphaFoldDB" id="A0A061RZB2"/>
<keyword evidence="3 6" id="KW-0812">Transmembrane</keyword>
<dbReference type="PRINTS" id="PR00926">
    <property type="entry name" value="MITOCARRIER"/>
</dbReference>
<evidence type="ECO:0000256" key="5">
    <source>
        <dbReference type="ARBA" id="ARBA00023136"/>
    </source>
</evidence>
<dbReference type="InterPro" id="IPR002067">
    <property type="entry name" value="MCP"/>
</dbReference>
<comment type="similarity">
    <text evidence="7">Belongs to the mitochondrial carrier (TC 2.A.29) family.</text>
</comment>
<dbReference type="PROSITE" id="PS50920">
    <property type="entry name" value="SOLCAR"/>
    <property type="match status" value="3"/>
</dbReference>
<evidence type="ECO:0000256" key="6">
    <source>
        <dbReference type="PROSITE-ProRule" id="PRU00282"/>
    </source>
</evidence>
<feature type="repeat" description="Solcar" evidence="6">
    <location>
        <begin position="126"/>
        <end position="215"/>
    </location>
</feature>
<evidence type="ECO:0000256" key="3">
    <source>
        <dbReference type="ARBA" id="ARBA00022692"/>
    </source>
</evidence>
<sequence>MSGSRSTSTSLSAGNYSPHWTARAADNTKLFLIQLLTIGGSGALAKTAVAPLDRVKLLMQVQHMSSGHSYRSPFDALKNIFRREGLKAYFRGNGANVARLFPEVVLKYALHDQLKLLFTPTELAAPRFQDRLAMSTTAAIIWTTAIYPLDVVRTRLCADTSQAPQRVYRGMAHCALTTVRNEGLRGLYKGYFVSVLGVVPYFSISFAAYDELKDRLPESKEFRSSVWHPLSKMGIGAAASVLAQSVSYPIDTVRHRMQMSGAPGTRITYPSFWSCAAAMAKTEGLASFYRGVLINAVKTVPGAVVQFVAYDTIKMSVMSMENSTGGL</sequence>
<organism evidence="8">
    <name type="scientific">Tetraselmis sp. GSL018</name>
    <dbReference type="NCBI Taxonomy" id="582737"/>
    <lineage>
        <taxon>Eukaryota</taxon>
        <taxon>Viridiplantae</taxon>
        <taxon>Chlorophyta</taxon>
        <taxon>core chlorophytes</taxon>
        <taxon>Chlorodendrophyceae</taxon>
        <taxon>Chlorodendrales</taxon>
        <taxon>Chlorodendraceae</taxon>
        <taxon>Tetraselmis</taxon>
    </lineage>
</organism>